<accession>A0A976B8G9</accession>
<dbReference type="RefSeq" id="WP_232353200.1">
    <property type="nucleotide sequence ID" value="NZ_CP069810.1"/>
</dbReference>
<keyword evidence="1" id="KW-0732">Signal</keyword>
<dbReference type="InterPro" id="IPR036709">
    <property type="entry name" value="Autotransporte_beta_dom_sf"/>
</dbReference>
<evidence type="ECO:0000313" key="2">
    <source>
        <dbReference type="EMBL" id="SPC10660.1"/>
    </source>
</evidence>
<dbReference type="GeneID" id="303493681"/>
<reference evidence="2 3" key="1">
    <citation type="submission" date="2018-01" db="EMBL/GenBank/DDBJ databases">
        <authorList>
            <person name="Clerissi C."/>
        </authorList>
    </citation>
    <scope>NUCLEOTIDE SEQUENCE [LARGE SCALE GENOMIC DNA]</scope>
    <source>
        <strain evidence="2">Cupriavidus oxalaticus LMG 2235</strain>
    </source>
</reference>
<proteinExistence type="predicted"/>
<dbReference type="Proteomes" id="UP000256862">
    <property type="component" value="Chromosome CO2235"/>
</dbReference>
<organism evidence="2 3">
    <name type="scientific">Cupriavidus oxalaticus</name>
    <dbReference type="NCBI Taxonomy" id="96344"/>
    <lineage>
        <taxon>Bacteria</taxon>
        <taxon>Pseudomonadati</taxon>
        <taxon>Pseudomonadota</taxon>
        <taxon>Betaproteobacteria</taxon>
        <taxon>Burkholderiales</taxon>
        <taxon>Burkholderiaceae</taxon>
        <taxon>Cupriavidus</taxon>
    </lineage>
</organism>
<dbReference type="EMBL" id="OGUS01000109">
    <property type="protein sequence ID" value="SPC10660.1"/>
    <property type="molecule type" value="Genomic_DNA"/>
</dbReference>
<protein>
    <recommendedName>
        <fullName evidence="4">Autotransporter domain-containing protein</fullName>
    </recommendedName>
</protein>
<evidence type="ECO:0000256" key="1">
    <source>
        <dbReference type="SAM" id="SignalP"/>
    </source>
</evidence>
<name>A0A976B8G9_9BURK</name>
<comment type="caution">
    <text evidence="2">The sequence shown here is derived from an EMBL/GenBank/DDBJ whole genome shotgun (WGS) entry which is preliminary data.</text>
</comment>
<evidence type="ECO:0008006" key="4">
    <source>
        <dbReference type="Google" id="ProtNLM"/>
    </source>
</evidence>
<sequence length="333" mass="35722">MSVRLPTARLRASLRRAARWRAAAAALGLLATGTAHAQAGNGLQLVGANVQRHANAVLSLMAYSVVPDLTSSSLSINNASTDDPGVVMSQLGGGFTISKSFPLYLEGAIAYSRYDPTFVASNGSESRSIPTRWNTFSGTIGIGWDFPITANKELVIRPIFNFSLGNVSSDLSIGKFAVEQATDRQIDFLDGGSLNAYGLGGALMLDWEHYRENYEVDVELRYTSIHLQSFGGSSSAVTGSATAQTANLWARWRAPTGLRALDRPVRYVLELSHSHYFGSQAGILGFNYLTTLGTGLELDTSAHEVFVTRIRAVVRYVFGNNVSGVSLGLAASF</sequence>
<feature type="signal peptide" evidence="1">
    <location>
        <begin position="1"/>
        <end position="37"/>
    </location>
</feature>
<feature type="chain" id="PRO_5036755921" description="Autotransporter domain-containing protein" evidence="1">
    <location>
        <begin position="38"/>
        <end position="333"/>
    </location>
</feature>
<dbReference type="SUPFAM" id="SSF103515">
    <property type="entry name" value="Autotransporter"/>
    <property type="match status" value="1"/>
</dbReference>
<dbReference type="AlphaFoldDB" id="A0A976B8G9"/>
<gene>
    <name evidence="2" type="ORF">CO2235_10045</name>
</gene>
<evidence type="ECO:0000313" key="3">
    <source>
        <dbReference type="Proteomes" id="UP000256862"/>
    </source>
</evidence>